<keyword evidence="10 11" id="KW-0472">Membrane</keyword>
<dbReference type="PANTHER" id="PTHR23288">
    <property type="entry name" value="OCCLUDIN AND RNA POLYMERASE II ELONGATION FACTOR ELL"/>
    <property type="match status" value="1"/>
</dbReference>
<accession>A0AAV6FG28</accession>
<evidence type="ECO:0000256" key="13">
    <source>
        <dbReference type="SAM" id="MobiDB-lite"/>
    </source>
</evidence>
<keyword evidence="18" id="KW-1185">Reference proteome</keyword>
<comment type="caution">
    <text evidence="17">The sequence shown here is derived from an EMBL/GenBank/DDBJ whole genome shotgun (WGS) entry which is preliminary data.</text>
</comment>
<evidence type="ECO:0000256" key="11">
    <source>
        <dbReference type="PROSITE-ProRule" id="PRU00581"/>
    </source>
</evidence>
<dbReference type="InterPro" id="IPR031176">
    <property type="entry name" value="ELL/occludin"/>
</dbReference>
<evidence type="ECO:0000256" key="2">
    <source>
        <dbReference type="ARBA" id="ARBA00004651"/>
    </source>
</evidence>
<dbReference type="Proteomes" id="UP000823561">
    <property type="component" value="Chromosome 23"/>
</dbReference>
<comment type="similarity">
    <text evidence="3 12">Belongs to the ELL/occludin family.</text>
</comment>
<sequence>SCDTVTQLTETCKKHPLQVGRSKVSKFSIVSTSPSGMGKSRGTTFLTCGSGKKWKRAQTTFKMTIAFIPYGRPGPISFPMSSGGGSWGGAERDRHAPRYDQVSSGSPPRNLRRQRSSELALSADPLPPPPLPDQPPVGLDSGVESAPSDGELAADPALDIKPVHRFIPDSWKNFFRGSNRSSNKLWSMPSNRNNNNAGSNTTSNGIRCSPPHSPSIPGSFRDQYGGSGGSYNSRKEREAMLDAELPESLDGRDCADGAHGLDLRRARGGVPPSLLLHEVDNEWHNMFGFSQPGMYGGSYGGYGGSGYGGYYYTGPKTPFILVVAGLAWLVTVILLVMGMTMYYRTILLDSNWWPLTEFVINLALALLYLAAAIVYVNDTRRGGLCTYPMFNTPINAPFCRVESGQTAGIIFLFVTTLVYLIGAIVCLKLWRHEARRLHREKYGHEMMPRETADGRLPQVVMAGTRGAEPMPISEMSIQAEAAAPAALKPKVVKGHIPSGYIPKPVVMPDYIAKYPGIRTDEERDQYRAVFNDQYAEYKELHADVQVTLKRFDEMDAMMRNLPQHVNSQMEHDRINKILHEYQRKKMDPTFLEKKERCEYLKNKLAHIKQRIQEYDKVMEWNDGYR</sequence>
<keyword evidence="4" id="KW-0796">Tight junction</keyword>
<name>A0AAV6FG28_9TELE</name>
<evidence type="ECO:0000313" key="17">
    <source>
        <dbReference type="EMBL" id="KAG5261749.1"/>
    </source>
</evidence>
<evidence type="ECO:0000256" key="6">
    <source>
        <dbReference type="ARBA" id="ARBA00022692"/>
    </source>
</evidence>
<evidence type="ECO:0000313" key="18">
    <source>
        <dbReference type="Proteomes" id="UP000823561"/>
    </source>
</evidence>
<keyword evidence="8 14" id="KW-1133">Transmembrane helix</keyword>
<reference evidence="17" key="1">
    <citation type="submission" date="2020-10" db="EMBL/GenBank/DDBJ databases">
        <title>Chromosome-scale genome assembly of the Allis shad, Alosa alosa.</title>
        <authorList>
            <person name="Margot Z."/>
            <person name="Christophe K."/>
            <person name="Cabau C."/>
            <person name="Louis A."/>
            <person name="Berthelot C."/>
            <person name="Parey E."/>
            <person name="Roest Crollius H."/>
            <person name="Montfort J."/>
            <person name="Robinson-Rechavi M."/>
            <person name="Bucao C."/>
            <person name="Bouchez O."/>
            <person name="Gislard M."/>
            <person name="Lluch J."/>
            <person name="Milhes M."/>
            <person name="Lampietro C."/>
            <person name="Lopez Roques C."/>
            <person name="Donnadieu C."/>
            <person name="Braasch I."/>
            <person name="Desvignes T."/>
            <person name="Postlethwait J."/>
            <person name="Bobe J."/>
            <person name="Guiguen Y."/>
        </authorList>
    </citation>
    <scope>NUCLEOTIDE SEQUENCE</scope>
    <source>
        <strain evidence="17">M-15738</strain>
        <tissue evidence="17">Blood</tissue>
    </source>
</reference>
<evidence type="ECO:0000256" key="14">
    <source>
        <dbReference type="SAM" id="Phobius"/>
    </source>
</evidence>
<feature type="compositionally biased region" description="Low complexity" evidence="13">
    <location>
        <begin position="190"/>
        <end position="205"/>
    </location>
</feature>
<dbReference type="SUPFAM" id="SSF144292">
    <property type="entry name" value="occludin/ELL-like"/>
    <property type="match status" value="1"/>
</dbReference>
<evidence type="ECO:0000259" key="16">
    <source>
        <dbReference type="PROSITE" id="PS51980"/>
    </source>
</evidence>
<protein>
    <recommendedName>
        <fullName evidence="19">MARVEL domain containing 2a</fullName>
    </recommendedName>
</protein>
<feature type="non-terminal residue" evidence="17">
    <location>
        <position position="1"/>
    </location>
</feature>
<dbReference type="Gene3D" id="6.10.140.340">
    <property type="match status" value="1"/>
</dbReference>
<dbReference type="GO" id="GO:0016324">
    <property type="term" value="C:apical plasma membrane"/>
    <property type="evidence" value="ECO:0007669"/>
    <property type="project" value="TreeGrafter"/>
</dbReference>
<dbReference type="Pfam" id="PF07303">
    <property type="entry name" value="Occludin_ELL"/>
    <property type="match status" value="1"/>
</dbReference>
<dbReference type="GO" id="GO:0031410">
    <property type="term" value="C:cytoplasmic vesicle"/>
    <property type="evidence" value="ECO:0007669"/>
    <property type="project" value="TreeGrafter"/>
</dbReference>
<evidence type="ECO:0000256" key="3">
    <source>
        <dbReference type="ARBA" id="ARBA00009171"/>
    </source>
</evidence>
<evidence type="ECO:0008006" key="19">
    <source>
        <dbReference type="Google" id="ProtNLM"/>
    </source>
</evidence>
<gene>
    <name evidence="17" type="ORF">AALO_G00287920</name>
</gene>
<evidence type="ECO:0000256" key="12">
    <source>
        <dbReference type="PROSITE-ProRule" id="PRU01324"/>
    </source>
</evidence>
<feature type="region of interest" description="Disordered" evidence="13">
    <location>
        <begin position="81"/>
        <end position="156"/>
    </location>
</feature>
<proteinExistence type="inferred from homology"/>
<dbReference type="InterPro" id="IPR008253">
    <property type="entry name" value="Marvel"/>
</dbReference>
<dbReference type="GO" id="GO:0070830">
    <property type="term" value="P:bicellular tight junction assembly"/>
    <property type="evidence" value="ECO:0007669"/>
    <property type="project" value="TreeGrafter"/>
</dbReference>
<dbReference type="EMBL" id="JADWDJ010000023">
    <property type="protein sequence ID" value="KAG5261749.1"/>
    <property type="molecule type" value="Genomic_DNA"/>
</dbReference>
<dbReference type="PROSITE" id="PS51225">
    <property type="entry name" value="MARVEL"/>
    <property type="match status" value="1"/>
</dbReference>
<evidence type="ECO:0000256" key="4">
    <source>
        <dbReference type="ARBA" id="ARBA00022427"/>
    </source>
</evidence>
<keyword evidence="7" id="KW-0965">Cell junction</keyword>
<feature type="domain" description="OCEL" evidence="16">
    <location>
        <begin position="508"/>
        <end position="619"/>
    </location>
</feature>
<keyword evidence="9" id="KW-0175">Coiled coil</keyword>
<keyword evidence="5" id="KW-1003">Cell membrane</keyword>
<evidence type="ECO:0000256" key="5">
    <source>
        <dbReference type="ARBA" id="ARBA00022475"/>
    </source>
</evidence>
<dbReference type="PROSITE" id="PS51980">
    <property type="entry name" value="OCEL"/>
    <property type="match status" value="1"/>
</dbReference>
<dbReference type="InterPro" id="IPR010844">
    <property type="entry name" value="Occludin_ELL"/>
</dbReference>
<evidence type="ECO:0000259" key="15">
    <source>
        <dbReference type="PROSITE" id="PS51225"/>
    </source>
</evidence>
<dbReference type="AlphaFoldDB" id="A0AAV6FG28"/>
<evidence type="ECO:0000256" key="7">
    <source>
        <dbReference type="ARBA" id="ARBA00022949"/>
    </source>
</evidence>
<feature type="domain" description="MARVEL" evidence="15">
    <location>
        <begin position="287"/>
        <end position="431"/>
    </location>
</feature>
<feature type="transmembrane region" description="Helical" evidence="14">
    <location>
        <begin position="355"/>
        <end position="376"/>
    </location>
</feature>
<evidence type="ECO:0000256" key="8">
    <source>
        <dbReference type="ARBA" id="ARBA00022989"/>
    </source>
</evidence>
<comment type="subcellular location">
    <subcellularLocation>
        <location evidence="1">Cell junction</location>
        <location evidence="1">Tight junction</location>
    </subcellularLocation>
    <subcellularLocation>
        <location evidence="2">Cell membrane</location>
        <topology evidence="2">Multi-pass membrane protein</topology>
    </subcellularLocation>
</comment>
<dbReference type="GO" id="GO:0005923">
    <property type="term" value="C:bicellular tight junction"/>
    <property type="evidence" value="ECO:0007669"/>
    <property type="project" value="UniProtKB-SubCell"/>
</dbReference>
<feature type="region of interest" description="Disordered" evidence="13">
    <location>
        <begin position="182"/>
        <end position="233"/>
    </location>
</feature>
<evidence type="ECO:0000256" key="10">
    <source>
        <dbReference type="ARBA" id="ARBA00023136"/>
    </source>
</evidence>
<feature type="transmembrane region" description="Helical" evidence="14">
    <location>
        <begin position="407"/>
        <end position="430"/>
    </location>
</feature>
<dbReference type="Pfam" id="PF01284">
    <property type="entry name" value="MARVEL"/>
    <property type="match status" value="1"/>
</dbReference>
<feature type="transmembrane region" description="Helical" evidence="14">
    <location>
        <begin position="319"/>
        <end position="343"/>
    </location>
</feature>
<evidence type="ECO:0000256" key="9">
    <source>
        <dbReference type="ARBA" id="ARBA00023054"/>
    </source>
</evidence>
<dbReference type="PANTHER" id="PTHR23288:SF3">
    <property type="entry name" value="MARVEL DOMAIN-CONTAINING PROTEIN 2"/>
    <property type="match status" value="1"/>
</dbReference>
<organism evidence="17 18">
    <name type="scientific">Alosa alosa</name>
    <name type="common">allis shad</name>
    <dbReference type="NCBI Taxonomy" id="278164"/>
    <lineage>
        <taxon>Eukaryota</taxon>
        <taxon>Metazoa</taxon>
        <taxon>Chordata</taxon>
        <taxon>Craniata</taxon>
        <taxon>Vertebrata</taxon>
        <taxon>Euteleostomi</taxon>
        <taxon>Actinopterygii</taxon>
        <taxon>Neopterygii</taxon>
        <taxon>Teleostei</taxon>
        <taxon>Clupei</taxon>
        <taxon>Clupeiformes</taxon>
        <taxon>Clupeoidei</taxon>
        <taxon>Clupeidae</taxon>
        <taxon>Alosa</taxon>
    </lineage>
</organism>
<evidence type="ECO:0000256" key="1">
    <source>
        <dbReference type="ARBA" id="ARBA00004435"/>
    </source>
</evidence>
<keyword evidence="6 11" id="KW-0812">Transmembrane</keyword>
<feature type="compositionally biased region" description="Pro residues" evidence="13">
    <location>
        <begin position="125"/>
        <end position="135"/>
    </location>
</feature>